<evidence type="ECO:0000256" key="7">
    <source>
        <dbReference type="ARBA" id="ARBA00023004"/>
    </source>
</evidence>
<accession>A0A401GNR7</accession>
<dbReference type="GO" id="GO:0004497">
    <property type="term" value="F:monooxygenase activity"/>
    <property type="evidence" value="ECO:0007669"/>
    <property type="project" value="UniProtKB-KW"/>
</dbReference>
<dbReference type="PANTHER" id="PTHR24305:SF166">
    <property type="entry name" value="CYTOCHROME P450 12A4, MITOCHONDRIAL-RELATED"/>
    <property type="match status" value="1"/>
</dbReference>
<comment type="cofactor">
    <cofactor evidence="1">
        <name>heme</name>
        <dbReference type="ChEBI" id="CHEBI:30413"/>
    </cofactor>
</comment>
<evidence type="ECO:0000256" key="5">
    <source>
        <dbReference type="ARBA" id="ARBA00022723"/>
    </source>
</evidence>
<dbReference type="AlphaFoldDB" id="A0A401GNR7"/>
<dbReference type="GeneID" id="38780785"/>
<keyword evidence="9" id="KW-1133">Transmembrane helix</keyword>
<evidence type="ECO:0000256" key="3">
    <source>
        <dbReference type="ARBA" id="ARBA00010617"/>
    </source>
</evidence>
<keyword evidence="9" id="KW-0472">Membrane</keyword>
<reference evidence="10 11" key="1">
    <citation type="journal article" date="2018" name="Sci. Rep.">
        <title>Genome sequence of the cauliflower mushroom Sparassis crispa (Hanabiratake) and its association with beneficial usage.</title>
        <authorList>
            <person name="Kiyama R."/>
            <person name="Furutani Y."/>
            <person name="Kawaguchi K."/>
            <person name="Nakanishi T."/>
        </authorList>
    </citation>
    <scope>NUCLEOTIDE SEQUENCE [LARGE SCALE GENOMIC DNA]</scope>
</reference>
<dbReference type="EMBL" id="BFAD01000005">
    <property type="protein sequence ID" value="GBE83868.1"/>
    <property type="molecule type" value="Genomic_DNA"/>
</dbReference>
<dbReference type="OrthoDB" id="1470350at2759"/>
<comment type="caution">
    <text evidence="10">The sequence shown here is derived from an EMBL/GenBank/DDBJ whole genome shotgun (WGS) entry which is preliminary data.</text>
</comment>
<keyword evidence="11" id="KW-1185">Reference proteome</keyword>
<evidence type="ECO:0000313" key="11">
    <source>
        <dbReference type="Proteomes" id="UP000287166"/>
    </source>
</evidence>
<evidence type="ECO:0000256" key="8">
    <source>
        <dbReference type="ARBA" id="ARBA00023033"/>
    </source>
</evidence>
<sequence length="425" mass="47680">MFDVSTFAPARLAPVLLSLLALVYIARHAVIRKHQDIERLPGPSRKDATWLWGHELLAFENCTTDMYTRWAVTFGTFFKIKGAFFHRDIIIATDHAAVQHIFQYSDNYVKETGMREVAGTILGRGIVWAEGHEHAKQRRLLAPAFSLEAIKGMTDDISESAEKLESRLTNLVLARDGGATVNVADHISTCTLDIIGRVGFGHDFRSGQSAEAKEIRAVWERQVNESNTFKAFVGSLLLRTFPILTSLPLPVMKEARRTREIVSELAMRLLRHEYFSDKGRDILSILMCAGNKDGEKEKLSSTEVVDNITTFLLVGHETIAGSLSFTLWELARHPEIQQKLREEIRQFGRDFDYDDIQQLNYLDAVVKEGLRLHPAAAMTERVALKDDVIPLNKPVCTSNGQTVLSISVKAGQAGLFLLPHHSPYS</sequence>
<keyword evidence="7" id="KW-0408">Iron</keyword>
<comment type="similarity">
    <text evidence="3">Belongs to the cytochrome P450 family.</text>
</comment>
<dbReference type="InParanoid" id="A0A401GNR7"/>
<name>A0A401GNR7_9APHY</name>
<dbReference type="PANTHER" id="PTHR24305">
    <property type="entry name" value="CYTOCHROME P450"/>
    <property type="match status" value="1"/>
</dbReference>
<dbReference type="PRINTS" id="PR00463">
    <property type="entry name" value="EP450I"/>
</dbReference>
<dbReference type="GO" id="GO:0020037">
    <property type="term" value="F:heme binding"/>
    <property type="evidence" value="ECO:0007669"/>
    <property type="project" value="InterPro"/>
</dbReference>
<dbReference type="RefSeq" id="XP_027614781.1">
    <property type="nucleotide sequence ID" value="XM_027758980.1"/>
</dbReference>
<protein>
    <submittedName>
        <fullName evidence="10">Probable sterigmatocystin biosynthesis P450 monooxygenase</fullName>
    </submittedName>
</protein>
<keyword evidence="6" id="KW-0560">Oxidoreductase</keyword>
<dbReference type="Pfam" id="PF00067">
    <property type="entry name" value="p450"/>
    <property type="match status" value="1"/>
</dbReference>
<feature type="transmembrane region" description="Helical" evidence="9">
    <location>
        <begin position="12"/>
        <end position="30"/>
    </location>
</feature>
<dbReference type="InterPro" id="IPR036396">
    <property type="entry name" value="Cyt_P450_sf"/>
</dbReference>
<dbReference type="GO" id="GO:0005506">
    <property type="term" value="F:iron ion binding"/>
    <property type="evidence" value="ECO:0007669"/>
    <property type="project" value="InterPro"/>
</dbReference>
<comment type="pathway">
    <text evidence="2">Secondary metabolite biosynthesis.</text>
</comment>
<dbReference type="Proteomes" id="UP000287166">
    <property type="component" value="Unassembled WGS sequence"/>
</dbReference>
<evidence type="ECO:0000256" key="1">
    <source>
        <dbReference type="ARBA" id="ARBA00001971"/>
    </source>
</evidence>
<keyword evidence="4" id="KW-0349">Heme</keyword>
<organism evidence="10 11">
    <name type="scientific">Sparassis crispa</name>
    <dbReference type="NCBI Taxonomy" id="139825"/>
    <lineage>
        <taxon>Eukaryota</taxon>
        <taxon>Fungi</taxon>
        <taxon>Dikarya</taxon>
        <taxon>Basidiomycota</taxon>
        <taxon>Agaricomycotina</taxon>
        <taxon>Agaricomycetes</taxon>
        <taxon>Polyporales</taxon>
        <taxon>Sparassidaceae</taxon>
        <taxon>Sparassis</taxon>
    </lineage>
</organism>
<dbReference type="InterPro" id="IPR050121">
    <property type="entry name" value="Cytochrome_P450_monoxygenase"/>
</dbReference>
<gene>
    <name evidence="10" type="ORF">SCP_0509250</name>
</gene>
<dbReference type="InterPro" id="IPR001128">
    <property type="entry name" value="Cyt_P450"/>
</dbReference>
<dbReference type="Gene3D" id="1.10.630.10">
    <property type="entry name" value="Cytochrome P450"/>
    <property type="match status" value="1"/>
</dbReference>
<evidence type="ECO:0000256" key="4">
    <source>
        <dbReference type="ARBA" id="ARBA00022617"/>
    </source>
</evidence>
<dbReference type="SUPFAM" id="SSF48264">
    <property type="entry name" value="Cytochrome P450"/>
    <property type="match status" value="1"/>
</dbReference>
<evidence type="ECO:0000313" key="10">
    <source>
        <dbReference type="EMBL" id="GBE83868.1"/>
    </source>
</evidence>
<dbReference type="STRING" id="139825.A0A401GNR7"/>
<proteinExistence type="inferred from homology"/>
<dbReference type="InterPro" id="IPR002401">
    <property type="entry name" value="Cyt_P450_E_grp-I"/>
</dbReference>
<dbReference type="GO" id="GO:0016705">
    <property type="term" value="F:oxidoreductase activity, acting on paired donors, with incorporation or reduction of molecular oxygen"/>
    <property type="evidence" value="ECO:0007669"/>
    <property type="project" value="InterPro"/>
</dbReference>
<evidence type="ECO:0000256" key="9">
    <source>
        <dbReference type="SAM" id="Phobius"/>
    </source>
</evidence>
<keyword evidence="9" id="KW-0812">Transmembrane</keyword>
<evidence type="ECO:0000256" key="6">
    <source>
        <dbReference type="ARBA" id="ARBA00023002"/>
    </source>
</evidence>
<keyword evidence="8 10" id="KW-0503">Monooxygenase</keyword>
<keyword evidence="5" id="KW-0479">Metal-binding</keyword>
<evidence type="ECO:0000256" key="2">
    <source>
        <dbReference type="ARBA" id="ARBA00005179"/>
    </source>
</evidence>